<gene>
    <name evidence="6" type="ORF">P8625_11875</name>
</gene>
<keyword evidence="4" id="KW-0520">NAD</keyword>
<dbReference type="SMART" id="SM00996">
    <property type="entry name" value="AdoHcyase"/>
    <property type="match status" value="1"/>
</dbReference>
<evidence type="ECO:0000256" key="2">
    <source>
        <dbReference type="ARBA" id="ARBA00007122"/>
    </source>
</evidence>
<feature type="domain" description="S-adenosyl-L-homocysteine hydrolase NAD binding" evidence="5">
    <location>
        <begin position="167"/>
        <end position="327"/>
    </location>
</feature>
<reference evidence="6 7" key="1">
    <citation type="submission" date="2023-04" db="EMBL/GenBank/DDBJ databases">
        <title>Tenacibaculum tangerinum sp. nov., isolated from sea tidal flat of South Korea.</title>
        <authorList>
            <person name="Lee S.H."/>
            <person name="Kim J.-J."/>
        </authorList>
    </citation>
    <scope>NUCLEOTIDE SEQUENCE [LARGE SCALE GENOMIC DNA]</scope>
    <source>
        <strain evidence="6 7">GRR-S3-23</strain>
    </source>
</reference>
<evidence type="ECO:0000256" key="4">
    <source>
        <dbReference type="ARBA" id="ARBA00023027"/>
    </source>
</evidence>
<evidence type="ECO:0000256" key="1">
    <source>
        <dbReference type="ARBA" id="ARBA00001911"/>
    </source>
</evidence>
<evidence type="ECO:0000256" key="3">
    <source>
        <dbReference type="ARBA" id="ARBA00022563"/>
    </source>
</evidence>
<organism evidence="6 7">
    <name type="scientific">Tenacibaculum tangerinum</name>
    <dbReference type="NCBI Taxonomy" id="3038772"/>
    <lineage>
        <taxon>Bacteria</taxon>
        <taxon>Pseudomonadati</taxon>
        <taxon>Bacteroidota</taxon>
        <taxon>Flavobacteriia</taxon>
        <taxon>Flavobacteriales</taxon>
        <taxon>Flavobacteriaceae</taxon>
        <taxon>Tenacibaculum</taxon>
    </lineage>
</organism>
<accession>A0ABY8L103</accession>
<dbReference type="Gene3D" id="3.40.50.720">
    <property type="entry name" value="NAD(P)-binding Rossmann-like Domain"/>
    <property type="match status" value="1"/>
</dbReference>
<evidence type="ECO:0000313" key="7">
    <source>
        <dbReference type="Proteomes" id="UP001232001"/>
    </source>
</evidence>
<dbReference type="SMART" id="SM00997">
    <property type="entry name" value="AdoHcyase_NAD"/>
    <property type="match status" value="1"/>
</dbReference>
<evidence type="ECO:0000259" key="5">
    <source>
        <dbReference type="SMART" id="SM00997"/>
    </source>
</evidence>
<dbReference type="EMBL" id="CP122539">
    <property type="protein sequence ID" value="WGH74776.1"/>
    <property type="molecule type" value="Genomic_DNA"/>
</dbReference>
<dbReference type="PANTHER" id="PTHR23420">
    <property type="entry name" value="ADENOSYLHOMOCYSTEINASE"/>
    <property type="match status" value="1"/>
</dbReference>
<dbReference type="InterPro" id="IPR042172">
    <property type="entry name" value="Adenosylhomocyst_ase-like_sf"/>
</dbReference>
<proteinExistence type="inferred from homology"/>
<comment type="cofactor">
    <cofactor evidence="1">
        <name>NAD(+)</name>
        <dbReference type="ChEBI" id="CHEBI:57540"/>
    </cofactor>
</comment>
<dbReference type="InterPro" id="IPR015878">
    <property type="entry name" value="Ado_hCys_hydrolase_NAD-bd"/>
</dbReference>
<dbReference type="PANTHER" id="PTHR23420:SF0">
    <property type="entry name" value="ADENOSYLHOMOCYSTEINASE"/>
    <property type="match status" value="1"/>
</dbReference>
<keyword evidence="3" id="KW-0554">One-carbon metabolism</keyword>
<dbReference type="InterPro" id="IPR000043">
    <property type="entry name" value="Adenosylhomocysteinase-like"/>
</dbReference>
<comment type="similarity">
    <text evidence="2">Belongs to the adenosylhomocysteinase family.</text>
</comment>
<dbReference type="Gene3D" id="3.40.50.1480">
    <property type="entry name" value="Adenosylhomocysteinase-like"/>
    <property type="match status" value="1"/>
</dbReference>
<keyword evidence="7" id="KW-1185">Reference proteome</keyword>
<sequence length="374" mass="41941">MNTFHPPFLNEVRRRIGLKKYKNVKQFVVQHLYPDTLRLLLLLHEYIPISVVVSISYSGSDEVIEALRNKGIKVVTPDFDTLDTVIINELKNCFKACETEKHQLLIHEVGGYTIRILHEFFDTYLHHVIGAVEVTKQGVWEARKLKKLKIPQLNCAETKLKEIEGKMVGESVVASLDYILRDIGYAMVGRKACVFGYGWVGSGVAHSLRARGMAVTVYDTDVIKLVEAAVNGFQVLKSTSDVGTYSVIIGASGTLSISKNVIDGASSRCFLVSGSSKDKEIDLTYLKSQQKETRAIHRHINNHILKDGRQILLVNEGYPVNFTGSSVPDEIVEFLFAELIILIKVLLEETPSPGIYPLDKELEKIPATVWLEMR</sequence>
<name>A0ABY8L103_9FLAO</name>
<evidence type="ECO:0000313" key="6">
    <source>
        <dbReference type="EMBL" id="WGH74776.1"/>
    </source>
</evidence>
<dbReference type="Pfam" id="PF00670">
    <property type="entry name" value="AdoHcyase_NAD"/>
    <property type="match status" value="1"/>
</dbReference>
<dbReference type="SUPFAM" id="SSF51735">
    <property type="entry name" value="NAD(P)-binding Rossmann-fold domains"/>
    <property type="match status" value="1"/>
</dbReference>
<dbReference type="Proteomes" id="UP001232001">
    <property type="component" value="Chromosome"/>
</dbReference>
<protein>
    <submittedName>
        <fullName evidence="6">Adenosylhomocysteinase</fullName>
    </submittedName>
</protein>
<dbReference type="RefSeq" id="WP_279650670.1">
    <property type="nucleotide sequence ID" value="NZ_CP122539.1"/>
</dbReference>
<dbReference type="SUPFAM" id="SSF52283">
    <property type="entry name" value="Formate/glycerate dehydrogenase catalytic domain-like"/>
    <property type="match status" value="1"/>
</dbReference>
<dbReference type="InterPro" id="IPR036291">
    <property type="entry name" value="NAD(P)-bd_dom_sf"/>
</dbReference>